<dbReference type="KEGG" id="ebm:SG0102_17670"/>
<reference evidence="4 5" key="1">
    <citation type="submission" date="2018-11" db="EMBL/GenBank/DDBJ databases">
        <title>Novel Erysipelotrichaceae bacterium isolated from small intestine of a swine.</title>
        <authorList>
            <person name="Kim J.S."/>
            <person name="Choe H."/>
            <person name="Lee Y.R."/>
            <person name="Kim K.M."/>
            <person name="Park D.S."/>
        </authorList>
    </citation>
    <scope>NUCLEOTIDE SEQUENCE [LARGE SCALE GENOMIC DNA]</scope>
    <source>
        <strain evidence="4 5">SG0102</strain>
    </source>
</reference>
<proteinExistence type="predicted"/>
<accession>A0A3G9JPA7</accession>
<protein>
    <recommendedName>
        <fullName evidence="3">NADPH-dependent FMN reductase-like domain-containing protein</fullName>
    </recommendedName>
</protein>
<dbReference type="InterPro" id="IPR029039">
    <property type="entry name" value="Flavoprotein-like_sf"/>
</dbReference>
<keyword evidence="2" id="KW-0288">FMN</keyword>
<dbReference type="EMBL" id="AP019309">
    <property type="protein sequence ID" value="BBH26833.1"/>
    <property type="molecule type" value="Genomic_DNA"/>
</dbReference>
<feature type="domain" description="NADPH-dependent FMN reductase-like" evidence="3">
    <location>
        <begin position="1"/>
        <end position="122"/>
    </location>
</feature>
<evidence type="ECO:0000256" key="1">
    <source>
        <dbReference type="ARBA" id="ARBA00022630"/>
    </source>
</evidence>
<dbReference type="InParanoid" id="A0A3G9JPA7"/>
<name>A0A3G9JPA7_9FIRM</name>
<dbReference type="GO" id="GO:0016491">
    <property type="term" value="F:oxidoreductase activity"/>
    <property type="evidence" value="ECO:0007669"/>
    <property type="project" value="InterPro"/>
</dbReference>
<dbReference type="InterPro" id="IPR051796">
    <property type="entry name" value="ISF_SsuE-like"/>
</dbReference>
<gene>
    <name evidence="4" type="ORF">SG0102_17670</name>
</gene>
<dbReference type="AlphaFoldDB" id="A0A3G9JPA7"/>
<evidence type="ECO:0000256" key="2">
    <source>
        <dbReference type="ARBA" id="ARBA00022643"/>
    </source>
</evidence>
<dbReference type="Proteomes" id="UP000268059">
    <property type="component" value="Chromosome"/>
</dbReference>
<dbReference type="PANTHER" id="PTHR43278">
    <property type="entry name" value="NAD(P)H-DEPENDENT FMN-CONTAINING OXIDOREDUCTASE YWQN-RELATED"/>
    <property type="match status" value="1"/>
</dbReference>
<dbReference type="FunCoup" id="A0A3G9JPA7">
    <property type="interactions" value="11"/>
</dbReference>
<sequence length="172" mass="18936">MKILILNGSPHANGATSDMVSAFSSGATDAGHEVVSINVAHKNIKGCMGCEYCREKEKGVCVQKDDMQAIYLEILSADMIVFASPIYYFTLSAQLQAVIHRTYSIDIPKNVKKVALIMSSGSAYVYGPAIAQYYQSIVEYWGVENAGIFTANGKQNKSEEKRQELYRFGKSL</sequence>
<evidence type="ECO:0000313" key="5">
    <source>
        <dbReference type="Proteomes" id="UP000268059"/>
    </source>
</evidence>
<keyword evidence="1" id="KW-0285">Flavoprotein</keyword>
<dbReference type="Pfam" id="PF03358">
    <property type="entry name" value="FMN_red"/>
    <property type="match status" value="1"/>
</dbReference>
<dbReference type="OrthoDB" id="9805976at2"/>
<dbReference type="RefSeq" id="WP_125119648.1">
    <property type="nucleotide sequence ID" value="NZ_AP019309.1"/>
</dbReference>
<dbReference type="Gene3D" id="3.40.50.360">
    <property type="match status" value="1"/>
</dbReference>
<dbReference type="PANTHER" id="PTHR43278:SF4">
    <property type="entry name" value="NAD(P)H-DEPENDENT FMN-CONTAINING OXIDOREDUCTASE YWQN-RELATED"/>
    <property type="match status" value="1"/>
</dbReference>
<evidence type="ECO:0000313" key="4">
    <source>
        <dbReference type="EMBL" id="BBH26833.1"/>
    </source>
</evidence>
<dbReference type="SUPFAM" id="SSF52218">
    <property type="entry name" value="Flavoproteins"/>
    <property type="match status" value="1"/>
</dbReference>
<dbReference type="InterPro" id="IPR005025">
    <property type="entry name" value="FMN_Rdtase-like_dom"/>
</dbReference>
<organism evidence="4 5">
    <name type="scientific">Intestinibaculum porci</name>
    <dbReference type="NCBI Taxonomy" id="2487118"/>
    <lineage>
        <taxon>Bacteria</taxon>
        <taxon>Bacillati</taxon>
        <taxon>Bacillota</taxon>
        <taxon>Erysipelotrichia</taxon>
        <taxon>Erysipelotrichales</taxon>
        <taxon>Erysipelotrichaceae</taxon>
        <taxon>Intestinibaculum</taxon>
    </lineage>
</organism>
<keyword evidence="5" id="KW-1185">Reference proteome</keyword>
<evidence type="ECO:0000259" key="3">
    <source>
        <dbReference type="Pfam" id="PF03358"/>
    </source>
</evidence>